<name>A0A849A7B7_9ACTN</name>
<organism evidence="1 2">
    <name type="scientific">Nakamurella aerolata</name>
    <dbReference type="NCBI Taxonomy" id="1656892"/>
    <lineage>
        <taxon>Bacteria</taxon>
        <taxon>Bacillati</taxon>
        <taxon>Actinomycetota</taxon>
        <taxon>Actinomycetes</taxon>
        <taxon>Nakamurellales</taxon>
        <taxon>Nakamurellaceae</taxon>
        <taxon>Nakamurella</taxon>
    </lineage>
</organism>
<evidence type="ECO:0000313" key="2">
    <source>
        <dbReference type="Proteomes" id="UP000562984"/>
    </source>
</evidence>
<proteinExistence type="predicted"/>
<keyword evidence="2" id="KW-1185">Reference proteome</keyword>
<accession>A0A849A7B7</accession>
<dbReference type="EMBL" id="JABEND010000006">
    <property type="protein sequence ID" value="NNG36385.1"/>
    <property type="molecule type" value="Genomic_DNA"/>
</dbReference>
<dbReference type="AlphaFoldDB" id="A0A849A7B7"/>
<dbReference type="RefSeq" id="WP_171200083.1">
    <property type="nucleotide sequence ID" value="NZ_JABEND010000006.1"/>
</dbReference>
<sequence length="74" mass="7831">MTIDKLLADWAAATAMSPAAADAMVGAITATAVPRPATSPPRVTDTVAEQAAWWRQHQRELARTLVQATGFRAA</sequence>
<evidence type="ECO:0000313" key="1">
    <source>
        <dbReference type="EMBL" id="NNG36385.1"/>
    </source>
</evidence>
<dbReference type="Proteomes" id="UP000562984">
    <property type="component" value="Unassembled WGS sequence"/>
</dbReference>
<protein>
    <submittedName>
        <fullName evidence="1">Uncharacterized protein</fullName>
    </submittedName>
</protein>
<gene>
    <name evidence="1" type="ORF">HKD39_11805</name>
</gene>
<reference evidence="1 2" key="1">
    <citation type="submission" date="2020-05" db="EMBL/GenBank/DDBJ databases">
        <title>Nakamurella sp. DB0629 isolated from air conditioner.</title>
        <authorList>
            <person name="Kim D.H."/>
            <person name="Kim D.-U."/>
        </authorList>
    </citation>
    <scope>NUCLEOTIDE SEQUENCE [LARGE SCALE GENOMIC DNA]</scope>
    <source>
        <strain evidence="1 2">DB0629</strain>
    </source>
</reference>
<comment type="caution">
    <text evidence="1">The sequence shown here is derived from an EMBL/GenBank/DDBJ whole genome shotgun (WGS) entry which is preliminary data.</text>
</comment>